<evidence type="ECO:0000256" key="1">
    <source>
        <dbReference type="ARBA" id="ARBA00004417"/>
    </source>
</evidence>
<evidence type="ECO:0000256" key="3">
    <source>
        <dbReference type="ARBA" id="ARBA00022448"/>
    </source>
</evidence>
<dbReference type="STRING" id="584787.GCA_001247655_03153"/>
<dbReference type="GO" id="GO:0005886">
    <property type="term" value="C:plasma membrane"/>
    <property type="evidence" value="ECO:0007669"/>
    <property type="project" value="UniProtKB-SubCell"/>
</dbReference>
<dbReference type="InterPro" id="IPR050319">
    <property type="entry name" value="ABC_transp_ATP-bind"/>
</dbReference>
<keyword evidence="8" id="KW-0472">Membrane</keyword>
<dbReference type="GO" id="GO:0005524">
    <property type="term" value="F:ATP binding"/>
    <property type="evidence" value="ECO:0007669"/>
    <property type="project" value="UniProtKB-KW"/>
</dbReference>
<accession>A0A3N1PRV9</accession>
<dbReference type="GO" id="GO:0016887">
    <property type="term" value="F:ATP hydrolysis activity"/>
    <property type="evidence" value="ECO:0007669"/>
    <property type="project" value="InterPro"/>
</dbReference>
<dbReference type="PROSITE" id="PS00211">
    <property type="entry name" value="ABC_TRANSPORTER_1"/>
    <property type="match status" value="1"/>
</dbReference>
<keyword evidence="7 10" id="KW-0067">ATP-binding</keyword>
<evidence type="ECO:0000256" key="8">
    <source>
        <dbReference type="ARBA" id="ARBA00023136"/>
    </source>
</evidence>
<keyword evidence="11" id="KW-1185">Reference proteome</keyword>
<comment type="subcellular location">
    <subcellularLocation>
        <location evidence="1">Cell inner membrane</location>
        <topology evidence="1">Peripheral membrane protein</topology>
    </subcellularLocation>
</comment>
<dbReference type="SUPFAM" id="SSF52540">
    <property type="entry name" value="P-loop containing nucleoside triphosphate hydrolases"/>
    <property type="match status" value="1"/>
</dbReference>
<protein>
    <submittedName>
        <fullName evidence="10">Cationic peptide transport system ATP-binding protein</fullName>
    </submittedName>
</protein>
<comment type="similarity">
    <text evidence="2">Belongs to the ABC transporter superfamily.</text>
</comment>
<name>A0A3N1PRV9_9GAMM</name>
<evidence type="ECO:0000256" key="4">
    <source>
        <dbReference type="ARBA" id="ARBA00022475"/>
    </source>
</evidence>
<comment type="caution">
    <text evidence="10">The sequence shown here is derived from an EMBL/GenBank/DDBJ whole genome shotgun (WGS) entry which is preliminary data.</text>
</comment>
<dbReference type="SMART" id="SM00382">
    <property type="entry name" value="AAA"/>
    <property type="match status" value="1"/>
</dbReference>
<keyword evidence="4" id="KW-1003">Cell membrane</keyword>
<evidence type="ECO:0000256" key="5">
    <source>
        <dbReference type="ARBA" id="ARBA00022519"/>
    </source>
</evidence>
<keyword evidence="6" id="KW-0547">Nucleotide-binding</keyword>
<dbReference type="InterPro" id="IPR017871">
    <property type="entry name" value="ABC_transporter-like_CS"/>
</dbReference>
<dbReference type="RefSeq" id="WP_417356255.1">
    <property type="nucleotide sequence ID" value="NZ_JBLXAC010000005.1"/>
</dbReference>
<evidence type="ECO:0000256" key="2">
    <source>
        <dbReference type="ARBA" id="ARBA00005417"/>
    </source>
</evidence>
<dbReference type="PANTHER" id="PTHR43776">
    <property type="entry name" value="TRANSPORT ATP-BINDING PROTEIN"/>
    <property type="match status" value="1"/>
</dbReference>
<keyword evidence="5" id="KW-0997">Cell inner membrane</keyword>
<dbReference type="PROSITE" id="PS50893">
    <property type="entry name" value="ABC_TRANSPORTER_2"/>
    <property type="match status" value="1"/>
</dbReference>
<evidence type="ECO:0000313" key="10">
    <source>
        <dbReference type="EMBL" id="ROQ29851.1"/>
    </source>
</evidence>
<dbReference type="EMBL" id="RJUL01000002">
    <property type="protein sequence ID" value="ROQ29851.1"/>
    <property type="molecule type" value="Genomic_DNA"/>
</dbReference>
<proteinExistence type="inferred from homology"/>
<dbReference type="Pfam" id="PF00005">
    <property type="entry name" value="ABC_tran"/>
    <property type="match status" value="1"/>
</dbReference>
<evidence type="ECO:0000256" key="6">
    <source>
        <dbReference type="ARBA" id="ARBA00022741"/>
    </source>
</evidence>
<dbReference type="Gene3D" id="3.40.50.300">
    <property type="entry name" value="P-loop containing nucleotide triphosphate hydrolases"/>
    <property type="match status" value="1"/>
</dbReference>
<dbReference type="GO" id="GO:0055085">
    <property type="term" value="P:transmembrane transport"/>
    <property type="evidence" value="ECO:0007669"/>
    <property type="project" value="UniProtKB-ARBA"/>
</dbReference>
<evidence type="ECO:0000256" key="7">
    <source>
        <dbReference type="ARBA" id="ARBA00022840"/>
    </source>
</evidence>
<feature type="domain" description="ABC transporter" evidence="9">
    <location>
        <begin position="4"/>
        <end position="248"/>
    </location>
</feature>
<organism evidence="10 11">
    <name type="scientific">Gallaecimonas pentaromativorans</name>
    <dbReference type="NCBI Taxonomy" id="584787"/>
    <lineage>
        <taxon>Bacteria</taxon>
        <taxon>Pseudomonadati</taxon>
        <taxon>Pseudomonadota</taxon>
        <taxon>Gammaproteobacteria</taxon>
        <taxon>Enterobacterales</taxon>
        <taxon>Gallaecimonadaceae</taxon>
        <taxon>Gallaecimonas</taxon>
    </lineage>
</organism>
<evidence type="ECO:0000259" key="9">
    <source>
        <dbReference type="PROSITE" id="PS50893"/>
    </source>
</evidence>
<dbReference type="InterPro" id="IPR003593">
    <property type="entry name" value="AAA+_ATPase"/>
</dbReference>
<reference evidence="10 11" key="1">
    <citation type="submission" date="2018-11" db="EMBL/GenBank/DDBJ databases">
        <title>Genomic Encyclopedia of Type Strains, Phase IV (KMG-IV): sequencing the most valuable type-strain genomes for metagenomic binning, comparative biology and taxonomic classification.</title>
        <authorList>
            <person name="Goeker M."/>
        </authorList>
    </citation>
    <scope>NUCLEOTIDE SEQUENCE [LARGE SCALE GENOMIC DNA]</scope>
    <source>
        <strain evidence="10 11">DSM 21945</strain>
    </source>
</reference>
<dbReference type="PANTHER" id="PTHR43776:SF4">
    <property type="entry name" value="PUTRESCINE EXPORT SYSTEM ATP-BINDING PROTEIN SAPF"/>
    <property type="match status" value="1"/>
</dbReference>
<dbReference type="InterPro" id="IPR003439">
    <property type="entry name" value="ABC_transporter-like_ATP-bd"/>
</dbReference>
<evidence type="ECO:0000313" key="11">
    <source>
        <dbReference type="Proteomes" id="UP000268033"/>
    </source>
</evidence>
<sequence>MALLEVNELSKTYATRDGFFKKSRIMAVAPLSFTLEAGQTLAIVGETGSGKTTVAKLLVGAEKASSGEVKLGGEPLTLHSPQACRSIRMIFQDPSTTLNPRVTIGRQLEEPLKLNTDLTPAQRQAKIETTLVRAGLLAEHADYYPHMISGGQKQRVALARALILGPKVLVCDEALAALDVSLRGQILNFMLDEQKKHKLSYVFVSHNMGIVKHISDQVLVMHHGEVVERGPTEVVFSDPQHEVTRRMLMAQNLLGN</sequence>
<dbReference type="InterPro" id="IPR027417">
    <property type="entry name" value="P-loop_NTPase"/>
</dbReference>
<dbReference type="AlphaFoldDB" id="A0A3N1PRV9"/>
<dbReference type="CDD" id="cd03257">
    <property type="entry name" value="ABC_NikE_OppD_transporters"/>
    <property type="match status" value="1"/>
</dbReference>
<gene>
    <name evidence="10" type="ORF">EDC28_102223</name>
</gene>
<keyword evidence="3" id="KW-0813">Transport</keyword>
<dbReference type="Proteomes" id="UP000268033">
    <property type="component" value="Unassembled WGS sequence"/>
</dbReference>